<evidence type="ECO:0000313" key="2">
    <source>
        <dbReference type="Proteomes" id="UP000299102"/>
    </source>
</evidence>
<name>A0A4C1Z3W4_EUMVA</name>
<dbReference type="EMBL" id="BGZK01001506">
    <property type="protein sequence ID" value="GBP81317.1"/>
    <property type="molecule type" value="Genomic_DNA"/>
</dbReference>
<keyword evidence="2" id="KW-1185">Reference proteome</keyword>
<comment type="caution">
    <text evidence="1">The sequence shown here is derived from an EMBL/GenBank/DDBJ whole genome shotgun (WGS) entry which is preliminary data.</text>
</comment>
<evidence type="ECO:0000313" key="1">
    <source>
        <dbReference type="EMBL" id="GBP81317.1"/>
    </source>
</evidence>
<protein>
    <submittedName>
        <fullName evidence="1">Uncharacterized protein</fullName>
    </submittedName>
</protein>
<organism evidence="1 2">
    <name type="scientific">Eumeta variegata</name>
    <name type="common">Bagworm moth</name>
    <name type="synonym">Eumeta japonica</name>
    <dbReference type="NCBI Taxonomy" id="151549"/>
    <lineage>
        <taxon>Eukaryota</taxon>
        <taxon>Metazoa</taxon>
        <taxon>Ecdysozoa</taxon>
        <taxon>Arthropoda</taxon>
        <taxon>Hexapoda</taxon>
        <taxon>Insecta</taxon>
        <taxon>Pterygota</taxon>
        <taxon>Neoptera</taxon>
        <taxon>Endopterygota</taxon>
        <taxon>Lepidoptera</taxon>
        <taxon>Glossata</taxon>
        <taxon>Ditrysia</taxon>
        <taxon>Tineoidea</taxon>
        <taxon>Psychidae</taxon>
        <taxon>Oiketicinae</taxon>
        <taxon>Eumeta</taxon>
    </lineage>
</organism>
<dbReference type="Proteomes" id="UP000299102">
    <property type="component" value="Unassembled WGS sequence"/>
</dbReference>
<sequence length="101" mass="11110">MSPHFKLLKCRRLGTAATADVQSALVRPPRRSPAAACVRRRAPTRCRRRGACPDVVGTIALIANRCCGRPLADWIDHPDEGQSEIRGQRLADACCCCWMHG</sequence>
<proteinExistence type="predicted"/>
<gene>
    <name evidence="1" type="ORF">EVAR_53711_1</name>
</gene>
<accession>A0A4C1Z3W4</accession>
<dbReference type="AlphaFoldDB" id="A0A4C1Z3W4"/>
<reference evidence="1 2" key="1">
    <citation type="journal article" date="2019" name="Commun. Biol.">
        <title>The bagworm genome reveals a unique fibroin gene that provides high tensile strength.</title>
        <authorList>
            <person name="Kono N."/>
            <person name="Nakamura H."/>
            <person name="Ohtoshi R."/>
            <person name="Tomita M."/>
            <person name="Numata K."/>
            <person name="Arakawa K."/>
        </authorList>
    </citation>
    <scope>NUCLEOTIDE SEQUENCE [LARGE SCALE GENOMIC DNA]</scope>
</reference>